<evidence type="ECO:0000259" key="2">
    <source>
        <dbReference type="Pfam" id="PF03015"/>
    </source>
</evidence>
<sequence length="130" mass="15461">MPLWYPDGNIRHSKLIHELCVFFYHIVPAYLIDFLMLIFDQQRFMVCTQKRISVGLEVLQYFTTREWWFNTNNFKDLAKKLHGADFTTFPMDLKIIKIGSYIESCMIGGKLYCLKEKLENLPKAKLQNNM</sequence>
<evidence type="ECO:0000256" key="1">
    <source>
        <dbReference type="SAM" id="Phobius"/>
    </source>
</evidence>
<evidence type="ECO:0000313" key="3">
    <source>
        <dbReference type="EMBL" id="CAG9585290.1"/>
    </source>
</evidence>
<keyword evidence="4" id="KW-1185">Reference proteome</keyword>
<dbReference type="Pfam" id="PF03015">
    <property type="entry name" value="Sterile"/>
    <property type="match status" value="1"/>
</dbReference>
<feature type="transmembrane region" description="Helical" evidence="1">
    <location>
        <begin position="21"/>
        <end position="39"/>
    </location>
</feature>
<organism evidence="3 4">
    <name type="scientific">Danaus chrysippus</name>
    <name type="common">African queen</name>
    <dbReference type="NCBI Taxonomy" id="151541"/>
    <lineage>
        <taxon>Eukaryota</taxon>
        <taxon>Metazoa</taxon>
        <taxon>Ecdysozoa</taxon>
        <taxon>Arthropoda</taxon>
        <taxon>Hexapoda</taxon>
        <taxon>Insecta</taxon>
        <taxon>Pterygota</taxon>
        <taxon>Neoptera</taxon>
        <taxon>Endopterygota</taxon>
        <taxon>Lepidoptera</taxon>
        <taxon>Glossata</taxon>
        <taxon>Ditrysia</taxon>
        <taxon>Papilionoidea</taxon>
        <taxon>Nymphalidae</taxon>
        <taxon>Danainae</taxon>
        <taxon>Danaini</taxon>
        <taxon>Danaina</taxon>
        <taxon>Danaus</taxon>
        <taxon>Anosia</taxon>
    </lineage>
</organism>
<reference evidence="3" key="1">
    <citation type="submission" date="2021-09" db="EMBL/GenBank/DDBJ databases">
        <authorList>
            <person name="Martin H S."/>
        </authorList>
    </citation>
    <scope>NUCLEOTIDE SEQUENCE</scope>
</reference>
<dbReference type="AlphaFoldDB" id="A0A8J2RJT9"/>
<accession>A0A8J2RJT9</accession>
<evidence type="ECO:0000313" key="4">
    <source>
        <dbReference type="Proteomes" id="UP000789524"/>
    </source>
</evidence>
<name>A0A8J2RJT9_9NEOP</name>
<feature type="domain" description="Fatty acyl-CoA reductase C-terminal" evidence="2">
    <location>
        <begin position="24"/>
        <end position="116"/>
    </location>
</feature>
<dbReference type="OrthoDB" id="6871617at2759"/>
<dbReference type="Proteomes" id="UP000789524">
    <property type="component" value="Unassembled WGS sequence"/>
</dbReference>
<dbReference type="InterPro" id="IPR033640">
    <property type="entry name" value="FAR_C"/>
</dbReference>
<keyword evidence="1" id="KW-0812">Transmembrane</keyword>
<comment type="caution">
    <text evidence="3">The sequence shown here is derived from an EMBL/GenBank/DDBJ whole genome shotgun (WGS) entry which is preliminary data.</text>
</comment>
<dbReference type="CDD" id="cd09071">
    <property type="entry name" value="FAR_C"/>
    <property type="match status" value="1"/>
</dbReference>
<keyword evidence="1" id="KW-1133">Transmembrane helix</keyword>
<proteinExistence type="predicted"/>
<gene>
    <name evidence="3" type="ORF">DCHRY22_LOCUS15741</name>
</gene>
<protein>
    <submittedName>
        <fullName evidence="3">(African queen) hypothetical protein</fullName>
    </submittedName>
</protein>
<dbReference type="EMBL" id="CAKASE010000083">
    <property type="protein sequence ID" value="CAG9585290.1"/>
    <property type="molecule type" value="Genomic_DNA"/>
</dbReference>
<keyword evidence="1" id="KW-0472">Membrane</keyword>